<accession>A0ABU2RBQ8</accession>
<evidence type="ECO:0000313" key="1">
    <source>
        <dbReference type="EMBL" id="MDT0413716.1"/>
    </source>
</evidence>
<sequence length="104" mass="11511">MSDHDQTAFHVLTRSAGLTANQRLVLMLYATHKTDRSGAVPVTAAELAAHLGLAPTVFSRTRRQLVAGGWLEESERFGHIRFYRLAPKSTGEQVVVPLRRTGTR</sequence>
<dbReference type="InterPro" id="IPR036390">
    <property type="entry name" value="WH_DNA-bd_sf"/>
</dbReference>
<reference evidence="2" key="1">
    <citation type="submission" date="2023-07" db="EMBL/GenBank/DDBJ databases">
        <title>30 novel species of actinomycetes from the DSMZ collection.</title>
        <authorList>
            <person name="Nouioui I."/>
        </authorList>
    </citation>
    <scope>NUCLEOTIDE SEQUENCE [LARGE SCALE GENOMIC DNA]</scope>
    <source>
        <strain evidence="2">DSM 41979</strain>
    </source>
</reference>
<dbReference type="SUPFAM" id="SSF46785">
    <property type="entry name" value="Winged helix' DNA-binding domain"/>
    <property type="match status" value="1"/>
</dbReference>
<dbReference type="EMBL" id="JAVRET010000178">
    <property type="protein sequence ID" value="MDT0413716.1"/>
    <property type="molecule type" value="Genomic_DNA"/>
</dbReference>
<evidence type="ECO:0000313" key="2">
    <source>
        <dbReference type="Proteomes" id="UP001183610"/>
    </source>
</evidence>
<comment type="caution">
    <text evidence="1">The sequence shown here is derived from an EMBL/GenBank/DDBJ whole genome shotgun (WGS) entry which is preliminary data.</text>
</comment>
<protein>
    <submittedName>
        <fullName evidence="1">MarR family transcriptional regulator</fullName>
    </submittedName>
</protein>
<organism evidence="1 2">
    <name type="scientific">Streptomyces evansiae</name>
    <dbReference type="NCBI Taxonomy" id="3075535"/>
    <lineage>
        <taxon>Bacteria</taxon>
        <taxon>Bacillati</taxon>
        <taxon>Actinomycetota</taxon>
        <taxon>Actinomycetes</taxon>
        <taxon>Kitasatosporales</taxon>
        <taxon>Streptomycetaceae</taxon>
        <taxon>Streptomyces</taxon>
    </lineage>
</organism>
<name>A0ABU2RBQ8_9ACTN</name>
<gene>
    <name evidence="1" type="ORF">RM698_32420</name>
</gene>
<proteinExistence type="predicted"/>
<dbReference type="Gene3D" id="1.10.10.10">
    <property type="entry name" value="Winged helix-like DNA-binding domain superfamily/Winged helix DNA-binding domain"/>
    <property type="match status" value="1"/>
</dbReference>
<dbReference type="Proteomes" id="UP001183610">
    <property type="component" value="Unassembled WGS sequence"/>
</dbReference>
<dbReference type="InterPro" id="IPR036388">
    <property type="entry name" value="WH-like_DNA-bd_sf"/>
</dbReference>
<keyword evidence="2" id="KW-1185">Reference proteome</keyword>
<dbReference type="RefSeq" id="WP_008749657.1">
    <property type="nucleotide sequence ID" value="NZ_JAVRET010000178.1"/>
</dbReference>